<dbReference type="AlphaFoldDB" id="U6MXC9"/>
<dbReference type="EMBL" id="HG725618">
    <property type="protein sequence ID" value="CDJ68917.1"/>
    <property type="molecule type" value="Genomic_DNA"/>
</dbReference>
<dbReference type="OrthoDB" id="10376170at2759"/>
<keyword evidence="2" id="KW-1185">Reference proteome</keyword>
<dbReference type="Proteomes" id="UP000030754">
    <property type="component" value="Unassembled WGS sequence"/>
</dbReference>
<dbReference type="GeneID" id="25476152"/>
<accession>U6MXC9</accession>
<reference evidence="1" key="1">
    <citation type="submission" date="2013-10" db="EMBL/GenBank/DDBJ databases">
        <title>Genomic analysis of the causative agents of coccidiosis in chickens.</title>
        <authorList>
            <person name="Reid A.J."/>
            <person name="Blake D."/>
            <person name="Billington K."/>
            <person name="Browne H."/>
            <person name="Dunn M."/>
            <person name="Hung S."/>
            <person name="Kawahara F."/>
            <person name="Miranda-Saavedra D."/>
            <person name="Mourier T."/>
            <person name="Nagra H."/>
            <person name="Otto T.D."/>
            <person name="Rawlings N."/>
            <person name="Sanchez A."/>
            <person name="Sanders M."/>
            <person name="Subramaniam C."/>
            <person name="Tay Y."/>
            <person name="Dear P."/>
            <person name="Doerig C."/>
            <person name="Gruber A."/>
            <person name="Parkinson J."/>
            <person name="Shirley M."/>
            <person name="Wan K.L."/>
            <person name="Berriman M."/>
            <person name="Tomley F."/>
            <person name="Pain A."/>
        </authorList>
    </citation>
    <scope>NUCLEOTIDE SEQUENCE [LARGE SCALE GENOMIC DNA]</scope>
    <source>
        <strain evidence="1">Houghton</strain>
    </source>
</reference>
<evidence type="ECO:0000313" key="2">
    <source>
        <dbReference type="Proteomes" id="UP000030754"/>
    </source>
</evidence>
<dbReference type="VEuPathDB" id="ToxoDB:ENH_00060120"/>
<name>U6MXC9_9EIME</name>
<evidence type="ECO:0000313" key="1">
    <source>
        <dbReference type="EMBL" id="CDJ68917.1"/>
    </source>
</evidence>
<protein>
    <submittedName>
        <fullName evidence="1">Uncharacterized protein</fullName>
    </submittedName>
</protein>
<gene>
    <name evidence="1" type="ORF">ENH_00060120</name>
</gene>
<dbReference type="RefSeq" id="XP_013437384.1">
    <property type="nucleotide sequence ID" value="XM_013581930.1"/>
</dbReference>
<reference evidence="1" key="2">
    <citation type="submission" date="2013-10" db="EMBL/GenBank/DDBJ databases">
        <authorList>
            <person name="Aslett M."/>
        </authorList>
    </citation>
    <scope>NUCLEOTIDE SEQUENCE [LARGE SCALE GENOMIC DNA]</scope>
    <source>
        <strain evidence="1">Houghton</strain>
    </source>
</reference>
<organism evidence="1 2">
    <name type="scientific">Eimeria necatrix</name>
    <dbReference type="NCBI Taxonomy" id="51315"/>
    <lineage>
        <taxon>Eukaryota</taxon>
        <taxon>Sar</taxon>
        <taxon>Alveolata</taxon>
        <taxon>Apicomplexa</taxon>
        <taxon>Conoidasida</taxon>
        <taxon>Coccidia</taxon>
        <taxon>Eucoccidiorida</taxon>
        <taxon>Eimeriorina</taxon>
        <taxon>Eimeriidae</taxon>
        <taxon>Eimeria</taxon>
    </lineage>
</organism>
<sequence length="30" mass="3633">MCDIHEEALLQHEKSNKLREEIKNIQNKQI</sequence>
<proteinExistence type="predicted"/>